<comment type="caution">
    <text evidence="2">The sequence shown here is derived from an EMBL/GenBank/DDBJ whole genome shotgun (WGS) entry which is preliminary data.</text>
</comment>
<dbReference type="Proteomes" id="UP001159427">
    <property type="component" value="Unassembled WGS sequence"/>
</dbReference>
<dbReference type="EMBL" id="CALNXI010001710">
    <property type="protein sequence ID" value="CAH3175455.1"/>
    <property type="molecule type" value="Genomic_DNA"/>
</dbReference>
<evidence type="ECO:0000313" key="3">
    <source>
        <dbReference type="Proteomes" id="UP001159427"/>
    </source>
</evidence>
<proteinExistence type="predicted"/>
<feature type="compositionally biased region" description="Polar residues" evidence="1">
    <location>
        <begin position="196"/>
        <end position="209"/>
    </location>
</feature>
<feature type="compositionally biased region" description="Polar residues" evidence="1">
    <location>
        <begin position="226"/>
        <end position="239"/>
    </location>
</feature>
<evidence type="ECO:0000313" key="2">
    <source>
        <dbReference type="EMBL" id="CAH3175455.1"/>
    </source>
</evidence>
<feature type="non-terminal residue" evidence="2">
    <location>
        <position position="1"/>
    </location>
</feature>
<protein>
    <submittedName>
        <fullName evidence="2">Uncharacterized protein</fullName>
    </submittedName>
</protein>
<keyword evidence="3" id="KW-1185">Reference proteome</keyword>
<reference evidence="2 3" key="1">
    <citation type="submission" date="2022-05" db="EMBL/GenBank/DDBJ databases">
        <authorList>
            <consortium name="Genoscope - CEA"/>
            <person name="William W."/>
        </authorList>
    </citation>
    <scope>NUCLEOTIDE SEQUENCE [LARGE SCALE GENOMIC DNA]</scope>
</reference>
<feature type="compositionally biased region" description="Polar residues" evidence="1">
    <location>
        <begin position="248"/>
        <end position="260"/>
    </location>
</feature>
<name>A0ABN8RBD4_9CNID</name>
<evidence type="ECO:0000256" key="1">
    <source>
        <dbReference type="SAM" id="MobiDB-lite"/>
    </source>
</evidence>
<organism evidence="2 3">
    <name type="scientific">Porites evermanni</name>
    <dbReference type="NCBI Taxonomy" id="104178"/>
    <lineage>
        <taxon>Eukaryota</taxon>
        <taxon>Metazoa</taxon>
        <taxon>Cnidaria</taxon>
        <taxon>Anthozoa</taxon>
        <taxon>Hexacorallia</taxon>
        <taxon>Scleractinia</taxon>
        <taxon>Fungiina</taxon>
        <taxon>Poritidae</taxon>
        <taxon>Porites</taxon>
    </lineage>
</organism>
<feature type="region of interest" description="Disordered" evidence="1">
    <location>
        <begin position="196"/>
        <end position="260"/>
    </location>
</feature>
<accession>A0ABN8RBD4</accession>
<sequence>HGSVHGQAPVEPFTANPVHIQYPQHYSSPVIQTHHYSTPSSIFTPGRSLGSDSYLVGDPGLSAFTQPEPNLGILPVDEILAELQWNTRPSTQDVLLQDPGAVESVPVPLDPAVGTPVSTAHDFNHGLAPSIEDPRLQGMPDPSLYGLQIQSTIAGDPHCFSGSTSSTFPLLLGSPGDLSSHGMMGQPMHGLQAQSTIPGVTQSSGSGISIVTHPPPGIPGYVSLHGMQSSPLTSMQSGSPVKGEHTQNTDSLSNESGTSS</sequence>
<gene>
    <name evidence="2" type="ORF">PEVE_00010167</name>
</gene>